<keyword evidence="3 5" id="KW-0378">Hydrolase</keyword>
<comment type="similarity">
    <text evidence="1 5">Belongs to the peptidase S41A family.</text>
</comment>
<dbReference type="InterPro" id="IPR004447">
    <property type="entry name" value="Peptidase_S41A"/>
</dbReference>
<organism evidence="9 10">
    <name type="scientific">Geothermobacter ehrlichii</name>
    <dbReference type="NCBI Taxonomy" id="213224"/>
    <lineage>
        <taxon>Bacteria</taxon>
        <taxon>Pseudomonadati</taxon>
        <taxon>Thermodesulfobacteriota</taxon>
        <taxon>Desulfuromonadia</taxon>
        <taxon>Desulfuromonadales</taxon>
        <taxon>Geothermobacteraceae</taxon>
        <taxon>Geothermobacter</taxon>
    </lineage>
</organism>
<dbReference type="OrthoDB" id="9812068at2"/>
<dbReference type="Gene3D" id="3.30.750.44">
    <property type="match status" value="1"/>
</dbReference>
<dbReference type="FunFam" id="3.90.226.10:FF:000029">
    <property type="entry name" value="Peptidase, S41 family"/>
    <property type="match status" value="1"/>
</dbReference>
<dbReference type="PANTHER" id="PTHR32060">
    <property type="entry name" value="TAIL-SPECIFIC PROTEASE"/>
    <property type="match status" value="1"/>
</dbReference>
<evidence type="ECO:0000256" key="4">
    <source>
        <dbReference type="ARBA" id="ARBA00022825"/>
    </source>
</evidence>
<evidence type="ECO:0000256" key="6">
    <source>
        <dbReference type="SAM" id="MobiDB-lite"/>
    </source>
</evidence>
<dbReference type="InterPro" id="IPR036034">
    <property type="entry name" value="PDZ_sf"/>
</dbReference>
<dbReference type="GO" id="GO:0004175">
    <property type="term" value="F:endopeptidase activity"/>
    <property type="evidence" value="ECO:0007669"/>
    <property type="project" value="TreeGrafter"/>
</dbReference>
<feature type="region of interest" description="Disordered" evidence="6">
    <location>
        <begin position="386"/>
        <end position="405"/>
    </location>
</feature>
<feature type="domain" description="PDZ" evidence="8">
    <location>
        <begin position="90"/>
        <end position="156"/>
    </location>
</feature>
<dbReference type="SMART" id="SM00228">
    <property type="entry name" value="PDZ"/>
    <property type="match status" value="1"/>
</dbReference>
<feature type="chain" id="PRO_5022810668" evidence="7">
    <location>
        <begin position="25"/>
        <end position="433"/>
    </location>
</feature>
<feature type="signal peptide" evidence="7">
    <location>
        <begin position="1"/>
        <end position="24"/>
    </location>
</feature>
<dbReference type="FunFam" id="2.30.42.10:FF:000063">
    <property type="entry name" value="Peptidase, S41 family"/>
    <property type="match status" value="1"/>
</dbReference>
<keyword evidence="7" id="KW-0732">Signal</keyword>
<dbReference type="Pfam" id="PF22694">
    <property type="entry name" value="CtpB_N-like"/>
    <property type="match status" value="1"/>
</dbReference>
<dbReference type="GO" id="GO:0008236">
    <property type="term" value="F:serine-type peptidase activity"/>
    <property type="evidence" value="ECO:0007669"/>
    <property type="project" value="UniProtKB-KW"/>
</dbReference>
<evidence type="ECO:0000313" key="10">
    <source>
        <dbReference type="Proteomes" id="UP000324159"/>
    </source>
</evidence>
<evidence type="ECO:0000256" key="3">
    <source>
        <dbReference type="ARBA" id="ARBA00022801"/>
    </source>
</evidence>
<evidence type="ECO:0000256" key="5">
    <source>
        <dbReference type="RuleBase" id="RU004404"/>
    </source>
</evidence>
<evidence type="ECO:0000256" key="1">
    <source>
        <dbReference type="ARBA" id="ARBA00009179"/>
    </source>
</evidence>
<proteinExistence type="inferred from homology"/>
<comment type="caution">
    <text evidence="9">The sequence shown here is derived from an EMBL/GenBank/DDBJ whole genome shotgun (WGS) entry which is preliminary data.</text>
</comment>
<dbReference type="CDD" id="cd06782">
    <property type="entry name" value="cpPDZ_CPP-like"/>
    <property type="match status" value="1"/>
</dbReference>
<dbReference type="InterPro" id="IPR041489">
    <property type="entry name" value="PDZ_6"/>
</dbReference>
<dbReference type="InterPro" id="IPR005151">
    <property type="entry name" value="Tail-specific_protease"/>
</dbReference>
<keyword evidence="10" id="KW-1185">Reference proteome</keyword>
<dbReference type="PANTHER" id="PTHR32060:SF30">
    <property type="entry name" value="CARBOXY-TERMINAL PROCESSING PROTEASE CTPA"/>
    <property type="match status" value="1"/>
</dbReference>
<dbReference type="GO" id="GO:0030288">
    <property type="term" value="C:outer membrane-bounded periplasmic space"/>
    <property type="evidence" value="ECO:0007669"/>
    <property type="project" value="TreeGrafter"/>
</dbReference>
<dbReference type="AlphaFoldDB" id="A0A5D3WMH7"/>
<keyword evidence="4 5" id="KW-0720">Serine protease</keyword>
<gene>
    <name evidence="9" type="ORF">EDC39_105115</name>
</gene>
<dbReference type="SUPFAM" id="SSF50156">
    <property type="entry name" value="PDZ domain-like"/>
    <property type="match status" value="1"/>
</dbReference>
<dbReference type="PROSITE" id="PS50106">
    <property type="entry name" value="PDZ"/>
    <property type="match status" value="1"/>
</dbReference>
<protein>
    <submittedName>
        <fullName evidence="9">Carboxyl-terminal processing protease</fullName>
    </submittedName>
</protein>
<dbReference type="Proteomes" id="UP000324159">
    <property type="component" value="Unassembled WGS sequence"/>
</dbReference>
<dbReference type="NCBIfam" id="TIGR00225">
    <property type="entry name" value="prc"/>
    <property type="match status" value="1"/>
</dbReference>
<evidence type="ECO:0000256" key="7">
    <source>
        <dbReference type="SAM" id="SignalP"/>
    </source>
</evidence>
<accession>A0A5D3WMH7</accession>
<dbReference type="EMBL" id="VNIB01000005">
    <property type="protein sequence ID" value="TYO98746.1"/>
    <property type="molecule type" value="Genomic_DNA"/>
</dbReference>
<dbReference type="Pfam" id="PF17820">
    <property type="entry name" value="PDZ_6"/>
    <property type="match status" value="1"/>
</dbReference>
<keyword evidence="2 5" id="KW-0645">Protease</keyword>
<evidence type="ECO:0000259" key="8">
    <source>
        <dbReference type="PROSITE" id="PS50106"/>
    </source>
</evidence>
<dbReference type="Gene3D" id="2.30.42.10">
    <property type="match status" value="1"/>
</dbReference>
<dbReference type="RefSeq" id="WP_148895683.1">
    <property type="nucleotide sequence ID" value="NZ_VNIB01000005.1"/>
</dbReference>
<dbReference type="Gene3D" id="3.90.226.10">
    <property type="entry name" value="2-enoyl-CoA Hydratase, Chain A, domain 1"/>
    <property type="match status" value="1"/>
</dbReference>
<sequence length="433" mass="47070">MRGVFRHLILTGILLVAAAGMAQAAAPDKAAGDEKSAYEELRLFTDVLTIVRKSYVEQVDLSQLVHGAIEGMLATLDPHSGYMPPEMFEEMQIDTTGEFGGLGIEITMEDGVLTIVTPLEDTPASRAGLQPGDQIVRIEEKSTKNMNLMEAVRLMRGPAGTEISLAIAREGEERLLEVSLVREIIKIHSVKARLLDDGIGYVRIAQFQERTADDLRRALDDLVAETGGELDGLVLDLRNNPGGLLEQAVKVADAFLKEGLIVYTEGRDEESQMSFSAEADGTEPDCPLVVLINSGSASASEIVAGALRDHRRALILGTRSFGKGSVQTIIPLEDGSGLRLTTARYFTPNGTSIQARGIRPDIEVHSLKTTEEIGGEHLREADLENHFDAPEEGPSRPASSRLSDEDRADYQLMRALDLLRGMQVFRSLSRPAA</sequence>
<dbReference type="CDD" id="cd07560">
    <property type="entry name" value="Peptidase_S41_CPP"/>
    <property type="match status" value="1"/>
</dbReference>
<dbReference type="GO" id="GO:0007165">
    <property type="term" value="P:signal transduction"/>
    <property type="evidence" value="ECO:0007669"/>
    <property type="project" value="TreeGrafter"/>
</dbReference>
<dbReference type="Pfam" id="PF03572">
    <property type="entry name" value="Peptidase_S41"/>
    <property type="match status" value="1"/>
</dbReference>
<dbReference type="SUPFAM" id="SSF52096">
    <property type="entry name" value="ClpP/crotonase"/>
    <property type="match status" value="1"/>
</dbReference>
<dbReference type="InterPro" id="IPR001478">
    <property type="entry name" value="PDZ"/>
</dbReference>
<evidence type="ECO:0000256" key="2">
    <source>
        <dbReference type="ARBA" id="ARBA00022670"/>
    </source>
</evidence>
<evidence type="ECO:0000313" key="9">
    <source>
        <dbReference type="EMBL" id="TYO98746.1"/>
    </source>
</evidence>
<dbReference type="GO" id="GO:0006508">
    <property type="term" value="P:proteolysis"/>
    <property type="evidence" value="ECO:0007669"/>
    <property type="project" value="UniProtKB-KW"/>
</dbReference>
<dbReference type="SMART" id="SM00245">
    <property type="entry name" value="TSPc"/>
    <property type="match status" value="1"/>
</dbReference>
<reference evidence="9 10" key="1">
    <citation type="submission" date="2019-07" db="EMBL/GenBank/DDBJ databases">
        <title>Genomic Encyclopedia of Type Strains, Phase IV (KMG-IV): sequencing the most valuable type-strain genomes for metagenomic binning, comparative biology and taxonomic classification.</title>
        <authorList>
            <person name="Goeker M."/>
        </authorList>
    </citation>
    <scope>NUCLEOTIDE SEQUENCE [LARGE SCALE GENOMIC DNA]</scope>
    <source>
        <strain evidence="9 10">SS015</strain>
    </source>
</reference>
<name>A0A5D3WMH7_9BACT</name>
<dbReference type="InterPro" id="IPR029045">
    <property type="entry name" value="ClpP/crotonase-like_dom_sf"/>
</dbReference>
<dbReference type="InterPro" id="IPR055210">
    <property type="entry name" value="CtpA/B_N"/>
</dbReference>